<sequence length="206" mass="22898">MRYLLFSIPLWLGACTSAYKGLTPVAADPACAARWTPHGLGTAWYTTSVDVVGKHISGLLLIKQMPDSSTRVVFTNEAGVTFFDFAFAADGSFSARQVIKQLDKKPVIETLRKDFALVLGVPFRNGAWQAWQRGDEVYYGVAQKKETAYFITGPDCASLRRLETGSRRKRKVTVEQTGSNALLPDSIIVRHHTFAMTISLRKLERP</sequence>
<protein>
    <recommendedName>
        <fullName evidence="4">Lipoprotein</fullName>
    </recommendedName>
</protein>
<evidence type="ECO:0000256" key="1">
    <source>
        <dbReference type="SAM" id="SignalP"/>
    </source>
</evidence>
<gene>
    <name evidence="2" type="ORF">KK078_04110</name>
</gene>
<keyword evidence="3" id="KW-1185">Reference proteome</keyword>
<evidence type="ECO:0008006" key="4">
    <source>
        <dbReference type="Google" id="ProtNLM"/>
    </source>
</evidence>
<dbReference type="Proteomes" id="UP001319180">
    <property type="component" value="Unassembled WGS sequence"/>
</dbReference>
<feature type="signal peptide" evidence="1">
    <location>
        <begin position="1"/>
        <end position="20"/>
    </location>
</feature>
<dbReference type="RefSeq" id="WP_254088975.1">
    <property type="nucleotide sequence ID" value="NZ_JAHESC010000004.1"/>
</dbReference>
<name>A0AAP2D5G9_9BACT</name>
<evidence type="ECO:0000313" key="2">
    <source>
        <dbReference type="EMBL" id="MBT1685723.1"/>
    </source>
</evidence>
<accession>A0AAP2D5G9</accession>
<dbReference type="PROSITE" id="PS51257">
    <property type="entry name" value="PROKAR_LIPOPROTEIN"/>
    <property type="match status" value="1"/>
</dbReference>
<organism evidence="2 3">
    <name type="scientific">Dawidia soli</name>
    <dbReference type="NCBI Taxonomy" id="2782352"/>
    <lineage>
        <taxon>Bacteria</taxon>
        <taxon>Pseudomonadati</taxon>
        <taxon>Bacteroidota</taxon>
        <taxon>Cytophagia</taxon>
        <taxon>Cytophagales</taxon>
        <taxon>Chryseotaleaceae</taxon>
        <taxon>Dawidia</taxon>
    </lineage>
</organism>
<evidence type="ECO:0000313" key="3">
    <source>
        <dbReference type="Proteomes" id="UP001319180"/>
    </source>
</evidence>
<feature type="chain" id="PRO_5042968268" description="Lipoprotein" evidence="1">
    <location>
        <begin position="21"/>
        <end position="206"/>
    </location>
</feature>
<comment type="caution">
    <text evidence="2">The sequence shown here is derived from an EMBL/GenBank/DDBJ whole genome shotgun (WGS) entry which is preliminary data.</text>
</comment>
<keyword evidence="1" id="KW-0732">Signal</keyword>
<reference evidence="2 3" key="1">
    <citation type="submission" date="2021-05" db="EMBL/GenBank/DDBJ databases">
        <title>A Polyphasic approach of four new species of the genus Ohtaekwangia: Ohtaekwangia histidinii sp. nov., Ohtaekwangia cretensis sp. nov., Ohtaekwangia indiensis sp. nov., Ohtaekwangia reichenbachii sp. nov. from diverse environment.</title>
        <authorList>
            <person name="Octaviana S."/>
        </authorList>
    </citation>
    <scope>NUCLEOTIDE SEQUENCE [LARGE SCALE GENOMIC DNA]</scope>
    <source>
        <strain evidence="2 3">PWU37</strain>
    </source>
</reference>
<proteinExistence type="predicted"/>
<dbReference type="AlphaFoldDB" id="A0AAP2D5G9"/>
<dbReference type="EMBL" id="JAHESC010000004">
    <property type="protein sequence ID" value="MBT1685723.1"/>
    <property type="molecule type" value="Genomic_DNA"/>
</dbReference>